<evidence type="ECO:0000313" key="1">
    <source>
        <dbReference type="EMBL" id="CAA9244918.1"/>
    </source>
</evidence>
<name>A0A6J4I861_9ACTN</name>
<feature type="non-terminal residue" evidence="1">
    <location>
        <position position="1"/>
    </location>
</feature>
<protein>
    <submittedName>
        <fullName evidence="1">Uncharacterized protein</fullName>
    </submittedName>
</protein>
<dbReference type="EMBL" id="CADCSZ010000120">
    <property type="protein sequence ID" value="CAA9244918.1"/>
    <property type="molecule type" value="Genomic_DNA"/>
</dbReference>
<feature type="non-terminal residue" evidence="1">
    <location>
        <position position="29"/>
    </location>
</feature>
<reference evidence="1" key="1">
    <citation type="submission" date="2020-02" db="EMBL/GenBank/DDBJ databases">
        <authorList>
            <person name="Meier V. D."/>
        </authorList>
    </citation>
    <scope>NUCLEOTIDE SEQUENCE</scope>
    <source>
        <strain evidence="1">AVDCRST_MAG76</strain>
    </source>
</reference>
<proteinExistence type="predicted"/>
<accession>A0A6J4I861</accession>
<gene>
    <name evidence="1" type="ORF">AVDCRST_MAG76-1955</name>
</gene>
<dbReference type="AlphaFoldDB" id="A0A6J4I861"/>
<organism evidence="1">
    <name type="scientific">uncultured Acidimicrobiales bacterium</name>
    <dbReference type="NCBI Taxonomy" id="310071"/>
    <lineage>
        <taxon>Bacteria</taxon>
        <taxon>Bacillati</taxon>
        <taxon>Actinomycetota</taxon>
        <taxon>Acidimicrobiia</taxon>
        <taxon>Acidimicrobiales</taxon>
        <taxon>environmental samples</taxon>
    </lineage>
</organism>
<sequence length="29" mass="3601">WPRSRWSNLAAPWGQAPRRPCRRRLWSRP</sequence>